<keyword evidence="3" id="KW-1185">Reference proteome</keyword>
<evidence type="ECO:0000313" key="4">
    <source>
        <dbReference type="Proteomes" id="UP000439591"/>
    </source>
</evidence>
<dbReference type="Proteomes" id="UP000435877">
    <property type="component" value="Unassembled WGS sequence"/>
</dbReference>
<dbReference type="EMBL" id="CACSIK010000002">
    <property type="protein sequence ID" value="CAA0107333.1"/>
    <property type="molecule type" value="Genomic_DNA"/>
</dbReference>
<dbReference type="EMBL" id="CACSIM010000003">
    <property type="protein sequence ID" value="CAA0107265.1"/>
    <property type="molecule type" value="Genomic_DNA"/>
</dbReference>
<organism evidence="2 3">
    <name type="scientific">Zhongshania aliphaticivorans</name>
    <dbReference type="NCBI Taxonomy" id="1470434"/>
    <lineage>
        <taxon>Bacteria</taxon>
        <taxon>Pseudomonadati</taxon>
        <taxon>Pseudomonadota</taxon>
        <taxon>Gammaproteobacteria</taxon>
        <taxon>Cellvibrionales</taxon>
        <taxon>Spongiibacteraceae</taxon>
        <taxon>Zhongshania</taxon>
    </lineage>
</organism>
<evidence type="ECO:0000313" key="2">
    <source>
        <dbReference type="EMBL" id="CAA0107333.1"/>
    </source>
</evidence>
<dbReference type="AlphaFoldDB" id="A0A5S9PSK5"/>
<accession>A0A5S9PSK5</accession>
<reference evidence="3 4" key="1">
    <citation type="submission" date="2019-11" db="EMBL/GenBank/DDBJ databases">
        <authorList>
            <person name="Holert J."/>
        </authorList>
    </citation>
    <scope>NUCLEOTIDE SEQUENCE [LARGE SCALE GENOMIC DNA]</scope>
    <source>
        <strain evidence="1">BC3_2A</strain>
        <strain evidence="2">SB11_1A</strain>
    </source>
</reference>
<dbReference type="Proteomes" id="UP000439591">
    <property type="component" value="Unassembled WGS sequence"/>
</dbReference>
<name>A0A5S9PSK5_9GAMM</name>
<protein>
    <submittedName>
        <fullName evidence="2">Uncharacterized protein</fullName>
    </submittedName>
</protein>
<evidence type="ECO:0000313" key="1">
    <source>
        <dbReference type="EMBL" id="CAA0107265.1"/>
    </source>
</evidence>
<gene>
    <name evidence="2" type="ORF">IHBHHGIJ_03056</name>
    <name evidence="1" type="ORF">KFEGEMFD_02431</name>
</gene>
<evidence type="ECO:0000313" key="3">
    <source>
        <dbReference type="Proteomes" id="UP000435877"/>
    </source>
</evidence>
<proteinExistence type="predicted"/>
<sequence length="139" mass="14174">MPLMVTLTVSPGTASPPTEPVISTIAAASSAFTTSSAVTGSTMMVAFTVGRLSSTGLSKRSSALEKLSSWSVLSFRSKGSSRVSTRPSRPSRWKSADCCKPSLPSCPSKPAAVGSKSAKSTPSMIACCNASTWSTCASS</sequence>